<evidence type="ECO:0000313" key="3">
    <source>
        <dbReference type="Proteomes" id="UP000321578"/>
    </source>
</evidence>
<dbReference type="RefSeq" id="WP_147085264.1">
    <property type="nucleotide sequence ID" value="NZ_VORM01000002.1"/>
</dbReference>
<evidence type="ECO:0000313" key="2">
    <source>
        <dbReference type="EMBL" id="TXD90518.1"/>
    </source>
</evidence>
<keyword evidence="1" id="KW-0472">Membrane</keyword>
<reference evidence="2 3" key="1">
    <citation type="submission" date="2019-08" db="EMBL/GenBank/DDBJ databases">
        <title>Genomes of Subsaximicrobium wynnwilliamsii strains.</title>
        <authorList>
            <person name="Bowman J.P."/>
        </authorList>
    </citation>
    <scope>NUCLEOTIDE SEQUENCE [LARGE SCALE GENOMIC DNA]</scope>
    <source>
        <strain evidence="2 3">2-80-2</strain>
    </source>
</reference>
<name>A0A5C6ZJP3_9FLAO</name>
<feature type="transmembrane region" description="Helical" evidence="1">
    <location>
        <begin position="51"/>
        <end position="73"/>
    </location>
</feature>
<sequence>MKENVDKQLDDLNRKVMGTSSVEQTSTDFTKNLMSQIHSLNRSSLFRYKPLIATPVWVGLAVLVVAVFGYVFIATSETASETKKNLALNAFLEHNLANPFSGLEMSQAGVYAVVLFCLMLCIQIPILKHYLDKRN</sequence>
<proteinExistence type="predicted"/>
<gene>
    <name evidence="2" type="ORF">ESY86_03895</name>
</gene>
<dbReference type="EMBL" id="VORO01000003">
    <property type="protein sequence ID" value="TXD90518.1"/>
    <property type="molecule type" value="Genomic_DNA"/>
</dbReference>
<feature type="transmembrane region" description="Helical" evidence="1">
    <location>
        <begin position="108"/>
        <end position="127"/>
    </location>
</feature>
<comment type="caution">
    <text evidence="2">The sequence shown here is derived from an EMBL/GenBank/DDBJ whole genome shotgun (WGS) entry which is preliminary data.</text>
</comment>
<keyword evidence="1" id="KW-1133">Transmembrane helix</keyword>
<dbReference type="AlphaFoldDB" id="A0A5C6ZJP3"/>
<dbReference type="OrthoDB" id="1442507at2"/>
<evidence type="ECO:0000256" key="1">
    <source>
        <dbReference type="SAM" id="Phobius"/>
    </source>
</evidence>
<accession>A0A5C6ZJP3</accession>
<organism evidence="2 3">
    <name type="scientific">Subsaximicrobium wynnwilliamsii</name>
    <dbReference type="NCBI Taxonomy" id="291179"/>
    <lineage>
        <taxon>Bacteria</taxon>
        <taxon>Pseudomonadati</taxon>
        <taxon>Bacteroidota</taxon>
        <taxon>Flavobacteriia</taxon>
        <taxon>Flavobacteriales</taxon>
        <taxon>Flavobacteriaceae</taxon>
        <taxon>Subsaximicrobium</taxon>
    </lineage>
</organism>
<keyword evidence="1" id="KW-0812">Transmembrane</keyword>
<keyword evidence="3" id="KW-1185">Reference proteome</keyword>
<dbReference type="Proteomes" id="UP000321578">
    <property type="component" value="Unassembled WGS sequence"/>
</dbReference>
<protein>
    <submittedName>
        <fullName evidence="2">Uncharacterized protein</fullName>
    </submittedName>
</protein>